<feature type="region of interest" description="Disordered" evidence="1">
    <location>
        <begin position="210"/>
        <end position="229"/>
    </location>
</feature>
<evidence type="ECO:0000313" key="2">
    <source>
        <dbReference type="EMBL" id="KAK1287381.1"/>
    </source>
</evidence>
<feature type="region of interest" description="Disordered" evidence="1">
    <location>
        <begin position="1"/>
        <end position="20"/>
    </location>
</feature>
<dbReference type="EMBL" id="JAUJYO010000019">
    <property type="protein sequence ID" value="KAK1287381.1"/>
    <property type="molecule type" value="Genomic_DNA"/>
</dbReference>
<comment type="caution">
    <text evidence="2">The sequence shown here is derived from an EMBL/GenBank/DDBJ whole genome shotgun (WGS) entry which is preliminary data.</text>
</comment>
<proteinExistence type="predicted"/>
<keyword evidence="3" id="KW-1185">Reference proteome</keyword>
<dbReference type="Proteomes" id="UP001180020">
    <property type="component" value="Unassembled WGS sequence"/>
</dbReference>
<sequence length="229" mass="24607">MEIDPPPTMLPADLGVGADAAPTPEERLHRVLLPSGSPSRNLQASICATAFSVDHQLHSLREACEDDEAEHLSNFISGYRMGYSDHSRGFREMSNEELPTLFHAVRERRLRAVEAPSSPKVVIVDAFAFGPPAATSSWVPPVEKTAERTHFTDLADAGIPPVVQTVEEASPVDSGTGGPQSFRSGRGCQEFSAGPSINYDFGSATVAPPVPVLPVKPPLPSRSLDLDEW</sequence>
<evidence type="ECO:0000313" key="3">
    <source>
        <dbReference type="Proteomes" id="UP001180020"/>
    </source>
</evidence>
<reference evidence="2" key="1">
    <citation type="journal article" date="2023" name="Nat. Commun.">
        <title>Diploid and tetraploid genomes of Acorus and the evolution of monocots.</title>
        <authorList>
            <person name="Ma L."/>
            <person name="Liu K.W."/>
            <person name="Li Z."/>
            <person name="Hsiao Y.Y."/>
            <person name="Qi Y."/>
            <person name="Fu T."/>
            <person name="Tang G.D."/>
            <person name="Zhang D."/>
            <person name="Sun W.H."/>
            <person name="Liu D.K."/>
            <person name="Li Y."/>
            <person name="Chen G.Z."/>
            <person name="Liu X.D."/>
            <person name="Liao X.Y."/>
            <person name="Jiang Y.T."/>
            <person name="Yu X."/>
            <person name="Hao Y."/>
            <person name="Huang J."/>
            <person name="Zhao X.W."/>
            <person name="Ke S."/>
            <person name="Chen Y.Y."/>
            <person name="Wu W.L."/>
            <person name="Hsu J.L."/>
            <person name="Lin Y.F."/>
            <person name="Huang M.D."/>
            <person name="Li C.Y."/>
            <person name="Huang L."/>
            <person name="Wang Z.W."/>
            <person name="Zhao X."/>
            <person name="Zhong W.Y."/>
            <person name="Peng D.H."/>
            <person name="Ahmad S."/>
            <person name="Lan S."/>
            <person name="Zhang J.S."/>
            <person name="Tsai W.C."/>
            <person name="Van de Peer Y."/>
            <person name="Liu Z.J."/>
        </authorList>
    </citation>
    <scope>NUCLEOTIDE SEQUENCE</scope>
    <source>
        <strain evidence="2">CP</strain>
    </source>
</reference>
<organism evidence="2 3">
    <name type="scientific">Acorus calamus</name>
    <name type="common">Sweet flag</name>
    <dbReference type="NCBI Taxonomy" id="4465"/>
    <lineage>
        <taxon>Eukaryota</taxon>
        <taxon>Viridiplantae</taxon>
        <taxon>Streptophyta</taxon>
        <taxon>Embryophyta</taxon>
        <taxon>Tracheophyta</taxon>
        <taxon>Spermatophyta</taxon>
        <taxon>Magnoliopsida</taxon>
        <taxon>Liliopsida</taxon>
        <taxon>Acoraceae</taxon>
        <taxon>Acorus</taxon>
    </lineage>
</organism>
<feature type="region of interest" description="Disordered" evidence="1">
    <location>
        <begin position="168"/>
        <end position="189"/>
    </location>
</feature>
<evidence type="ECO:0000256" key="1">
    <source>
        <dbReference type="SAM" id="MobiDB-lite"/>
    </source>
</evidence>
<dbReference type="AlphaFoldDB" id="A0AAV9CEU6"/>
<reference evidence="2" key="2">
    <citation type="submission" date="2023-06" db="EMBL/GenBank/DDBJ databases">
        <authorList>
            <person name="Ma L."/>
            <person name="Liu K.-W."/>
            <person name="Li Z."/>
            <person name="Hsiao Y.-Y."/>
            <person name="Qi Y."/>
            <person name="Fu T."/>
            <person name="Tang G."/>
            <person name="Zhang D."/>
            <person name="Sun W.-H."/>
            <person name="Liu D.-K."/>
            <person name="Li Y."/>
            <person name="Chen G.-Z."/>
            <person name="Liu X.-D."/>
            <person name="Liao X.-Y."/>
            <person name="Jiang Y.-T."/>
            <person name="Yu X."/>
            <person name="Hao Y."/>
            <person name="Huang J."/>
            <person name="Zhao X.-W."/>
            <person name="Ke S."/>
            <person name="Chen Y.-Y."/>
            <person name="Wu W.-L."/>
            <person name="Hsu J.-L."/>
            <person name="Lin Y.-F."/>
            <person name="Huang M.-D."/>
            <person name="Li C.-Y."/>
            <person name="Huang L."/>
            <person name="Wang Z.-W."/>
            <person name="Zhao X."/>
            <person name="Zhong W.-Y."/>
            <person name="Peng D.-H."/>
            <person name="Ahmad S."/>
            <person name="Lan S."/>
            <person name="Zhang J.-S."/>
            <person name="Tsai W.-C."/>
            <person name="Van De Peer Y."/>
            <person name="Liu Z.-J."/>
        </authorList>
    </citation>
    <scope>NUCLEOTIDE SEQUENCE</scope>
    <source>
        <strain evidence="2">CP</strain>
        <tissue evidence="2">Leaves</tissue>
    </source>
</reference>
<name>A0AAV9CEU6_ACOCL</name>
<feature type="compositionally biased region" description="Pro residues" evidence="1">
    <location>
        <begin position="210"/>
        <end position="220"/>
    </location>
</feature>
<protein>
    <submittedName>
        <fullName evidence="2">Uncharacterized protein</fullName>
    </submittedName>
</protein>
<accession>A0AAV9CEU6</accession>
<gene>
    <name evidence="2" type="ORF">QJS10_CPB19g00344</name>
</gene>